<evidence type="ECO:0000313" key="7">
    <source>
        <dbReference type="EMBL" id="TCJ87802.1"/>
    </source>
</evidence>
<keyword evidence="8" id="KW-1185">Reference proteome</keyword>
<evidence type="ECO:0000313" key="8">
    <source>
        <dbReference type="Proteomes" id="UP000294887"/>
    </source>
</evidence>
<dbReference type="InterPro" id="IPR036390">
    <property type="entry name" value="WH_DNA-bd_sf"/>
</dbReference>
<name>A0A4R1F550_9GAMM</name>
<keyword evidence="4" id="KW-0804">Transcription</keyword>
<dbReference type="InterPro" id="IPR000847">
    <property type="entry name" value="LysR_HTH_N"/>
</dbReference>
<dbReference type="AlphaFoldDB" id="A0A4R1F550"/>
<evidence type="ECO:0000256" key="5">
    <source>
        <dbReference type="SAM" id="MobiDB-lite"/>
    </source>
</evidence>
<accession>A0A4R1F550</accession>
<dbReference type="Proteomes" id="UP000294887">
    <property type="component" value="Unassembled WGS sequence"/>
</dbReference>
<dbReference type="InterPro" id="IPR036388">
    <property type="entry name" value="WH-like_DNA-bd_sf"/>
</dbReference>
<evidence type="ECO:0000256" key="3">
    <source>
        <dbReference type="ARBA" id="ARBA00023125"/>
    </source>
</evidence>
<reference evidence="7 8" key="1">
    <citation type="submission" date="2019-03" db="EMBL/GenBank/DDBJ databases">
        <title>Genomic Encyclopedia of Type Strains, Phase IV (KMG-IV): sequencing the most valuable type-strain genomes for metagenomic binning, comparative biology and taxonomic classification.</title>
        <authorList>
            <person name="Goeker M."/>
        </authorList>
    </citation>
    <scope>NUCLEOTIDE SEQUENCE [LARGE SCALE GENOMIC DNA]</scope>
    <source>
        <strain evidence="7 8">DSM 24830</strain>
    </source>
</reference>
<dbReference type="PANTHER" id="PTHR30126">
    <property type="entry name" value="HTH-TYPE TRANSCRIPTIONAL REGULATOR"/>
    <property type="match status" value="1"/>
</dbReference>
<comment type="caution">
    <text evidence="7">The sequence shown here is derived from an EMBL/GenBank/DDBJ whole genome shotgun (WGS) entry which is preliminary data.</text>
</comment>
<dbReference type="Pfam" id="PF00126">
    <property type="entry name" value="HTH_1"/>
    <property type="match status" value="1"/>
</dbReference>
<protein>
    <submittedName>
        <fullName evidence="7">DNA-binding transcriptional LysR family regulator</fullName>
    </submittedName>
</protein>
<evidence type="ECO:0000256" key="4">
    <source>
        <dbReference type="ARBA" id="ARBA00023163"/>
    </source>
</evidence>
<dbReference type="Gene3D" id="1.10.10.10">
    <property type="entry name" value="Winged helix-like DNA-binding domain superfamily/Winged helix DNA-binding domain"/>
    <property type="match status" value="1"/>
</dbReference>
<dbReference type="SUPFAM" id="SSF46785">
    <property type="entry name" value="Winged helix' DNA-binding domain"/>
    <property type="match status" value="1"/>
</dbReference>
<keyword evidence="3 7" id="KW-0238">DNA-binding</keyword>
<gene>
    <name evidence="7" type="ORF">EV695_2317</name>
</gene>
<dbReference type="Pfam" id="PF03466">
    <property type="entry name" value="LysR_substrate"/>
    <property type="match status" value="1"/>
</dbReference>
<dbReference type="PRINTS" id="PR00039">
    <property type="entry name" value="HTHLYSR"/>
</dbReference>
<dbReference type="InterPro" id="IPR005119">
    <property type="entry name" value="LysR_subst-bd"/>
</dbReference>
<feature type="region of interest" description="Disordered" evidence="5">
    <location>
        <begin position="270"/>
        <end position="290"/>
    </location>
</feature>
<dbReference type="RefSeq" id="WP_131906050.1">
    <property type="nucleotide sequence ID" value="NZ_BAAAFU010000004.1"/>
</dbReference>
<evidence type="ECO:0000259" key="6">
    <source>
        <dbReference type="PROSITE" id="PS50931"/>
    </source>
</evidence>
<dbReference type="PANTHER" id="PTHR30126:SF21">
    <property type="entry name" value="TRANSCRIPTIONAL REGULATOR-RELATED"/>
    <property type="match status" value="1"/>
</dbReference>
<dbReference type="SUPFAM" id="SSF53850">
    <property type="entry name" value="Periplasmic binding protein-like II"/>
    <property type="match status" value="1"/>
</dbReference>
<dbReference type="OrthoDB" id="9786526at2"/>
<dbReference type="GO" id="GO:0000976">
    <property type="term" value="F:transcription cis-regulatory region binding"/>
    <property type="evidence" value="ECO:0007669"/>
    <property type="project" value="TreeGrafter"/>
</dbReference>
<sequence length="303" mass="33851">MDIEQIRTFLAVASNGSFIEAASRLYITQSTVSARIQNLENNLQAKLFIRNRSGATLTSAGKRFLRHAKTLMLTMEQAKHDVGLPNRYHSSLIIGARIALWDGELLPQWVGELRNHMPDVSINSIIGFEEDLMRRMTEGTLDIALMYTPQHNPGLQIEHLFDETLVLVGTKADKPWPDENYVYVDWGPGFYAEHSNHFPQLERPALLANIGWLAVQLVIQNGGSCFLPKRMAEPLIASGTLALIPDSPEFNLPAYVVYPENVTAVEKNAENKGGNVGESEGESKEDKSVHQQAIQILHQLIKQ</sequence>
<keyword evidence="2" id="KW-0805">Transcription regulation</keyword>
<dbReference type="GO" id="GO:0003700">
    <property type="term" value="F:DNA-binding transcription factor activity"/>
    <property type="evidence" value="ECO:0007669"/>
    <property type="project" value="InterPro"/>
</dbReference>
<dbReference type="PROSITE" id="PS50931">
    <property type="entry name" value="HTH_LYSR"/>
    <property type="match status" value="1"/>
</dbReference>
<dbReference type="Gene3D" id="3.40.190.10">
    <property type="entry name" value="Periplasmic binding protein-like II"/>
    <property type="match status" value="2"/>
</dbReference>
<organism evidence="7 8">
    <name type="scientific">Cocleimonas flava</name>
    <dbReference type="NCBI Taxonomy" id="634765"/>
    <lineage>
        <taxon>Bacteria</taxon>
        <taxon>Pseudomonadati</taxon>
        <taxon>Pseudomonadota</taxon>
        <taxon>Gammaproteobacteria</taxon>
        <taxon>Thiotrichales</taxon>
        <taxon>Thiotrichaceae</taxon>
        <taxon>Cocleimonas</taxon>
    </lineage>
</organism>
<dbReference type="CDD" id="cd05466">
    <property type="entry name" value="PBP2_LTTR_substrate"/>
    <property type="match status" value="1"/>
</dbReference>
<feature type="domain" description="HTH lysR-type" evidence="6">
    <location>
        <begin position="1"/>
        <end position="58"/>
    </location>
</feature>
<proteinExistence type="inferred from homology"/>
<evidence type="ECO:0000256" key="1">
    <source>
        <dbReference type="ARBA" id="ARBA00009437"/>
    </source>
</evidence>
<dbReference type="EMBL" id="SMFQ01000003">
    <property type="protein sequence ID" value="TCJ87802.1"/>
    <property type="molecule type" value="Genomic_DNA"/>
</dbReference>
<evidence type="ECO:0000256" key="2">
    <source>
        <dbReference type="ARBA" id="ARBA00023015"/>
    </source>
</evidence>
<comment type="similarity">
    <text evidence="1">Belongs to the LysR transcriptional regulatory family.</text>
</comment>
<dbReference type="FunFam" id="1.10.10.10:FF:000001">
    <property type="entry name" value="LysR family transcriptional regulator"/>
    <property type="match status" value="1"/>
</dbReference>